<dbReference type="WBParaSite" id="BXY_1758400.1">
    <property type="protein sequence ID" value="BXY_1758400.1"/>
    <property type="gene ID" value="BXY_1758400"/>
</dbReference>
<keyword evidence="4" id="KW-1185">Reference proteome</keyword>
<dbReference type="Proteomes" id="UP000095284">
    <property type="component" value="Unplaced"/>
</dbReference>
<evidence type="ECO:0000313" key="4">
    <source>
        <dbReference type="Proteomes" id="UP000659654"/>
    </source>
</evidence>
<dbReference type="AlphaFoldDB" id="A0A1I7SX01"/>
<dbReference type="EMBL" id="CAJFCV020000002">
    <property type="protein sequence ID" value="CAG9100082.1"/>
    <property type="molecule type" value="Genomic_DNA"/>
</dbReference>
<accession>A0A1I7SX01</accession>
<evidence type="ECO:0000313" key="3">
    <source>
        <dbReference type="Proteomes" id="UP000095284"/>
    </source>
</evidence>
<dbReference type="Proteomes" id="UP000659654">
    <property type="component" value="Unassembled WGS sequence"/>
</dbReference>
<proteinExistence type="predicted"/>
<evidence type="ECO:0000313" key="2">
    <source>
        <dbReference type="EMBL" id="CAG9100082.1"/>
    </source>
</evidence>
<evidence type="ECO:0000313" key="1">
    <source>
        <dbReference type="EMBL" id="CAD5216722.1"/>
    </source>
</evidence>
<dbReference type="Proteomes" id="UP000582659">
    <property type="component" value="Unassembled WGS sequence"/>
</dbReference>
<reference evidence="5" key="1">
    <citation type="submission" date="2016-11" db="UniProtKB">
        <authorList>
            <consortium name="WormBaseParasite"/>
        </authorList>
    </citation>
    <scope>IDENTIFICATION</scope>
</reference>
<gene>
    <name evidence="1" type="ORF">BXYJ_LOCUS4677</name>
</gene>
<organism evidence="3 5">
    <name type="scientific">Bursaphelenchus xylophilus</name>
    <name type="common">Pinewood nematode worm</name>
    <name type="synonym">Aphelenchoides xylophilus</name>
    <dbReference type="NCBI Taxonomy" id="6326"/>
    <lineage>
        <taxon>Eukaryota</taxon>
        <taxon>Metazoa</taxon>
        <taxon>Ecdysozoa</taxon>
        <taxon>Nematoda</taxon>
        <taxon>Chromadorea</taxon>
        <taxon>Rhabditida</taxon>
        <taxon>Tylenchina</taxon>
        <taxon>Tylenchomorpha</taxon>
        <taxon>Aphelenchoidea</taxon>
        <taxon>Aphelenchoididae</taxon>
        <taxon>Bursaphelenchus</taxon>
    </lineage>
</organism>
<name>A0A1I7SX01_BURXY</name>
<protein>
    <submittedName>
        <fullName evidence="1">(pine wood nematode) hypothetical protein</fullName>
    </submittedName>
</protein>
<evidence type="ECO:0000313" key="5">
    <source>
        <dbReference type="WBParaSite" id="BXY_1758400.1"/>
    </source>
</evidence>
<dbReference type="EMBL" id="CAJFDI010000002">
    <property type="protein sequence ID" value="CAD5216722.1"/>
    <property type="molecule type" value="Genomic_DNA"/>
</dbReference>
<sequence>MGGGCGRGEQIFGDILGQRAKEAESDLNSATDGRAHLDRRCTVQSAVTNQERCGEMNARCGLPPMTFFTLCAVHSLECTVLKCRRFLAPSARCDLFAKFLARLFLQPTNAQCRQKTIVAVEESVSDSLGGETLWDVARFHFLGKMSLFVFGREFCKRLHGAMTSKTRRLVLGAQCNGF</sequence>
<reference evidence="2" key="2">
    <citation type="submission" date="2020-08" db="EMBL/GenBank/DDBJ databases">
        <authorList>
            <person name="Kikuchi T."/>
        </authorList>
    </citation>
    <scope>NUCLEOTIDE SEQUENCE</scope>
    <source>
        <strain evidence="1">Ka4C1</strain>
    </source>
</reference>